<dbReference type="InterPro" id="IPR006330">
    <property type="entry name" value="Ado/ade_deaminase"/>
</dbReference>
<keyword evidence="5 7" id="KW-0546">Nucleotide metabolism</keyword>
<reference evidence="10" key="1">
    <citation type="journal article" date="2015" name="BMC Genomics">
        <title>Draft genome of a commonly misdiagnosed multidrug resistant pathogen Candida auris.</title>
        <authorList>
            <person name="Chatterjee S."/>
            <person name="Alampalli S.V."/>
            <person name="Nageshan R.K."/>
            <person name="Chettiar S.T."/>
            <person name="Joshi S."/>
            <person name="Tatu U.S."/>
        </authorList>
    </citation>
    <scope>NUCLEOTIDE SEQUENCE [LARGE SCALE GENOMIC DNA]</scope>
    <source>
        <strain evidence="10">6684</strain>
    </source>
</reference>
<dbReference type="InterPro" id="IPR006650">
    <property type="entry name" value="A/AMP_deam_AS"/>
</dbReference>
<dbReference type="Gene3D" id="3.20.20.140">
    <property type="entry name" value="Metal-dependent hydrolases"/>
    <property type="match status" value="1"/>
</dbReference>
<dbReference type="GO" id="GO:0009117">
    <property type="term" value="P:nucleotide metabolic process"/>
    <property type="evidence" value="ECO:0007669"/>
    <property type="project" value="UniProtKB-KW"/>
</dbReference>
<keyword evidence="3 7" id="KW-0378">Hydrolase</keyword>
<comment type="subcellular location">
    <subcellularLocation>
        <location evidence="7">Cytoplasm</location>
    </subcellularLocation>
    <subcellularLocation>
        <location evidence="7">Nucleus</location>
    </subcellularLocation>
</comment>
<dbReference type="EMBL" id="LGST01000008">
    <property type="protein sequence ID" value="KNE01897.1"/>
    <property type="molecule type" value="Genomic_DNA"/>
</dbReference>
<dbReference type="GO" id="GO:0006146">
    <property type="term" value="P:adenine catabolic process"/>
    <property type="evidence" value="ECO:0007669"/>
    <property type="project" value="UniProtKB-UniRule"/>
</dbReference>
<feature type="binding site" evidence="7">
    <location>
        <position position="292"/>
    </location>
    <ligand>
        <name>Zn(2+)</name>
        <dbReference type="ChEBI" id="CHEBI:29105"/>
        <note>catalytic</note>
    </ligand>
</feature>
<dbReference type="VEuPathDB" id="FungiDB:QG37_01244"/>
<comment type="similarity">
    <text evidence="7">Belongs to the metallo-dependent hydrolases superfamily. Adenosine and AMP deaminases family. Adenine deaminase type 2 subfamily.</text>
</comment>
<feature type="binding site" evidence="7">
    <location>
        <position position="25"/>
    </location>
    <ligand>
        <name>Zn(2+)</name>
        <dbReference type="ChEBI" id="CHEBI:29105"/>
        <note>catalytic</note>
    </ligand>
</feature>
<dbReference type="GO" id="GO:0005829">
    <property type="term" value="C:cytosol"/>
    <property type="evidence" value="ECO:0007669"/>
    <property type="project" value="TreeGrafter"/>
</dbReference>
<feature type="binding site" evidence="7">
    <location>
        <position position="23"/>
    </location>
    <ligand>
        <name>Zn(2+)</name>
        <dbReference type="ChEBI" id="CHEBI:29105"/>
        <note>catalytic</note>
    </ligand>
</feature>
<keyword evidence="1 7" id="KW-0963">Cytoplasm</keyword>
<dbReference type="PANTHER" id="PTHR43114">
    <property type="entry name" value="ADENINE DEAMINASE"/>
    <property type="match status" value="1"/>
</dbReference>
<feature type="domain" description="Adenosine deaminase" evidence="8">
    <location>
        <begin position="18"/>
        <end position="346"/>
    </location>
</feature>
<accession>A0A0L0P695</accession>
<evidence type="ECO:0000259" key="8">
    <source>
        <dbReference type="Pfam" id="PF00962"/>
    </source>
</evidence>
<evidence type="ECO:0000313" key="9">
    <source>
        <dbReference type="EMBL" id="KNE01897.1"/>
    </source>
</evidence>
<proteinExistence type="inferred from homology"/>
<dbReference type="HAMAP" id="MF_01962">
    <property type="entry name" value="Adenine_deaminase"/>
    <property type="match status" value="1"/>
</dbReference>
<evidence type="ECO:0000256" key="2">
    <source>
        <dbReference type="ARBA" id="ARBA00022723"/>
    </source>
</evidence>
<dbReference type="AlphaFoldDB" id="A0A0L0P695"/>
<feature type="site" description="Important for catalytic activity" evidence="7">
    <location>
        <position position="235"/>
    </location>
</feature>
<dbReference type="Pfam" id="PF00962">
    <property type="entry name" value="A_deaminase"/>
    <property type="match status" value="1"/>
</dbReference>
<dbReference type="SUPFAM" id="SSF51556">
    <property type="entry name" value="Metallo-dependent hydrolases"/>
    <property type="match status" value="1"/>
</dbReference>
<evidence type="ECO:0000256" key="3">
    <source>
        <dbReference type="ARBA" id="ARBA00022801"/>
    </source>
</evidence>
<dbReference type="InterPro" id="IPR028892">
    <property type="entry name" value="ADE"/>
</dbReference>
<dbReference type="VEuPathDB" id="FungiDB:CJI96_0003868"/>
<evidence type="ECO:0000256" key="7">
    <source>
        <dbReference type="HAMAP-Rule" id="MF_03145"/>
    </source>
</evidence>
<dbReference type="GO" id="GO:0043103">
    <property type="term" value="P:hypoxanthine salvage"/>
    <property type="evidence" value="ECO:0007669"/>
    <property type="project" value="UniProtKB-UniRule"/>
</dbReference>
<sequence length="355" mass="40396">MTKFPCSDHFHSFLKALPKCEHHLHIEGTLEPELLFALAKRNTITLPEWFPPTVEACNKRYSEFADLQDFLDHYYVGMSVLIHEQDFYDLALAYFERAHRDGCLHSEVFFDPQGHVERGISVDNVVNGLNRACKDAAAKFGTTSLLTMCLLRHLPVSLGLDTIKSTEKYFESGVISGLGLDSAEKPFPPELFEECYGALKEKFPKVNLTAHAGEEGDHRYVTNALDLLKVTRIDHGVQSQHSPELLDRLVSNDTMLTMCPLSNVKLQVVKDVEDLPYREFFDKGVSFSINSDDPAYFGGYILDNYVAVHTRFGFSPKEWCTIVLNGINGSWCDEKRKQELREIVDDVYLKYKDVL</sequence>
<evidence type="ECO:0000313" key="10">
    <source>
        <dbReference type="Proteomes" id="UP000037122"/>
    </source>
</evidence>
<keyword evidence="6 7" id="KW-0539">Nucleus</keyword>
<organism evidence="9 10">
    <name type="scientific">Candidozyma auris</name>
    <name type="common">Yeast</name>
    <name type="synonym">Candida auris</name>
    <dbReference type="NCBI Taxonomy" id="498019"/>
    <lineage>
        <taxon>Eukaryota</taxon>
        <taxon>Fungi</taxon>
        <taxon>Dikarya</taxon>
        <taxon>Ascomycota</taxon>
        <taxon>Saccharomycotina</taxon>
        <taxon>Pichiomycetes</taxon>
        <taxon>Metschnikowiaceae</taxon>
        <taxon>Candidozyma</taxon>
    </lineage>
</organism>
<dbReference type="GO" id="GO:0009168">
    <property type="term" value="P:purine ribonucleoside monophosphate biosynthetic process"/>
    <property type="evidence" value="ECO:0007669"/>
    <property type="project" value="InterPro"/>
</dbReference>
<comment type="cofactor">
    <cofactor evidence="7">
        <name>Zn(2+)</name>
        <dbReference type="ChEBI" id="CHEBI:29105"/>
    </cofactor>
    <text evidence="7">Binds 1 zinc ion per subunit.</text>
</comment>
<evidence type="ECO:0000256" key="5">
    <source>
        <dbReference type="ARBA" id="ARBA00023080"/>
    </source>
</evidence>
<dbReference type="FunFam" id="3.20.20.140:FF:000039">
    <property type="entry name" value="Adenine deaminase"/>
    <property type="match status" value="1"/>
</dbReference>
<keyword evidence="4 7" id="KW-0862">Zinc</keyword>
<comment type="catalytic activity">
    <reaction evidence="7">
        <text>adenine + H2O + H(+) = hypoxanthine + NH4(+)</text>
        <dbReference type="Rhea" id="RHEA:23688"/>
        <dbReference type="ChEBI" id="CHEBI:15377"/>
        <dbReference type="ChEBI" id="CHEBI:15378"/>
        <dbReference type="ChEBI" id="CHEBI:16708"/>
        <dbReference type="ChEBI" id="CHEBI:17368"/>
        <dbReference type="ChEBI" id="CHEBI:28938"/>
        <dbReference type="EC" id="3.5.4.2"/>
    </reaction>
</comment>
<dbReference type="GO" id="GO:0005634">
    <property type="term" value="C:nucleus"/>
    <property type="evidence" value="ECO:0007669"/>
    <property type="project" value="UniProtKB-SubCell"/>
</dbReference>
<name>A0A0L0P695_CANAR</name>
<dbReference type="NCBIfam" id="TIGR01430">
    <property type="entry name" value="aden_deam"/>
    <property type="match status" value="1"/>
</dbReference>
<evidence type="ECO:0000256" key="1">
    <source>
        <dbReference type="ARBA" id="ARBA00022490"/>
    </source>
</evidence>
<keyword evidence="2 7" id="KW-0479">Metal-binding</keyword>
<dbReference type="VEuPathDB" id="FungiDB:CJJ07_000438"/>
<dbReference type="PANTHER" id="PTHR43114:SF6">
    <property type="entry name" value="ADENINE DEAMINASE"/>
    <property type="match status" value="1"/>
</dbReference>
<dbReference type="VEuPathDB" id="FungiDB:CJI97_005163"/>
<evidence type="ECO:0000256" key="6">
    <source>
        <dbReference type="ARBA" id="ARBA00023242"/>
    </source>
</evidence>
<dbReference type="GO" id="GO:0008270">
    <property type="term" value="F:zinc ion binding"/>
    <property type="evidence" value="ECO:0007669"/>
    <property type="project" value="UniProtKB-UniRule"/>
</dbReference>
<dbReference type="InterPro" id="IPR001365">
    <property type="entry name" value="A_deaminase_dom"/>
</dbReference>
<dbReference type="Proteomes" id="UP000037122">
    <property type="component" value="Unassembled WGS sequence"/>
</dbReference>
<protein>
    <recommendedName>
        <fullName evidence="7">Adenine deaminase</fullName>
        <shortName evidence="7">ADE</shortName>
        <ecNumber evidence="7">3.5.4.2</ecNumber>
    </recommendedName>
    <alternativeName>
        <fullName evidence="7">Adenine aminohydrolase</fullName>
        <shortName evidence="7">AAH</shortName>
    </alternativeName>
</protein>
<comment type="function">
    <text evidence="7">Catalyzes the hydrolytic deamination of adenine to hypoxanthine. Plays an important role in the purine salvage pathway and in nitrogen catabolism.</text>
</comment>
<dbReference type="CDD" id="cd01320">
    <property type="entry name" value="ADA"/>
    <property type="match status" value="1"/>
</dbReference>
<dbReference type="EC" id="3.5.4.2" evidence="7"/>
<feature type="binding site" evidence="7">
    <location>
        <position position="293"/>
    </location>
    <ligand>
        <name>substrate</name>
    </ligand>
</feature>
<dbReference type="InterPro" id="IPR032466">
    <property type="entry name" value="Metal_Hydrolase"/>
</dbReference>
<comment type="caution">
    <text evidence="9">The sequence shown here is derived from an EMBL/GenBank/DDBJ whole genome shotgun (WGS) entry which is preliminary data.</text>
</comment>
<gene>
    <name evidence="7" type="primary">AAH1</name>
    <name evidence="9" type="ORF">QG37_01244</name>
</gene>
<dbReference type="GO" id="GO:0000034">
    <property type="term" value="F:adenine deaminase activity"/>
    <property type="evidence" value="ECO:0007669"/>
    <property type="project" value="UniProtKB-UniRule"/>
</dbReference>
<dbReference type="PROSITE" id="PS00485">
    <property type="entry name" value="A_DEAMINASE"/>
    <property type="match status" value="1"/>
</dbReference>
<evidence type="ECO:0000256" key="4">
    <source>
        <dbReference type="ARBA" id="ARBA00022833"/>
    </source>
</evidence>
<feature type="active site" description="Proton donor" evidence="7">
    <location>
        <position position="214"/>
    </location>
</feature>
<dbReference type="VEuPathDB" id="FungiDB:B9J08_005078"/>
<feature type="binding site" evidence="7">
    <location>
        <position position="211"/>
    </location>
    <ligand>
        <name>Zn(2+)</name>
        <dbReference type="ChEBI" id="CHEBI:29105"/>
        <note>catalytic</note>
    </ligand>
</feature>
<dbReference type="VEuPathDB" id="FungiDB:CJJ09_004275"/>